<keyword evidence="2" id="KW-1185">Reference proteome</keyword>
<organism evidence="1 2">
    <name type="scientific">Lacipirellula limnantheis</name>
    <dbReference type="NCBI Taxonomy" id="2528024"/>
    <lineage>
        <taxon>Bacteria</taxon>
        <taxon>Pseudomonadati</taxon>
        <taxon>Planctomycetota</taxon>
        <taxon>Planctomycetia</taxon>
        <taxon>Pirellulales</taxon>
        <taxon>Lacipirellulaceae</taxon>
        <taxon>Lacipirellula</taxon>
    </lineage>
</organism>
<reference evidence="1 2" key="1">
    <citation type="submission" date="2019-02" db="EMBL/GenBank/DDBJ databases">
        <title>Deep-cultivation of Planctomycetes and their phenomic and genomic characterization uncovers novel biology.</title>
        <authorList>
            <person name="Wiegand S."/>
            <person name="Jogler M."/>
            <person name="Boedeker C."/>
            <person name="Pinto D."/>
            <person name="Vollmers J."/>
            <person name="Rivas-Marin E."/>
            <person name="Kohn T."/>
            <person name="Peeters S.H."/>
            <person name="Heuer A."/>
            <person name="Rast P."/>
            <person name="Oberbeckmann S."/>
            <person name="Bunk B."/>
            <person name="Jeske O."/>
            <person name="Meyerdierks A."/>
            <person name="Storesund J.E."/>
            <person name="Kallscheuer N."/>
            <person name="Luecker S."/>
            <person name="Lage O.M."/>
            <person name="Pohl T."/>
            <person name="Merkel B.J."/>
            <person name="Hornburger P."/>
            <person name="Mueller R.-W."/>
            <person name="Bruemmer F."/>
            <person name="Labrenz M."/>
            <person name="Spormann A.M."/>
            <person name="Op den Camp H."/>
            <person name="Overmann J."/>
            <person name="Amann R."/>
            <person name="Jetten M.S.M."/>
            <person name="Mascher T."/>
            <person name="Medema M.H."/>
            <person name="Devos D.P."/>
            <person name="Kaster A.-K."/>
            <person name="Ovreas L."/>
            <person name="Rohde M."/>
            <person name="Galperin M.Y."/>
            <person name="Jogler C."/>
        </authorList>
    </citation>
    <scope>NUCLEOTIDE SEQUENCE [LARGE SCALE GENOMIC DNA]</scope>
    <source>
        <strain evidence="1 2">I41</strain>
    </source>
</reference>
<gene>
    <name evidence="1" type="ORF">I41_06960</name>
</gene>
<proteinExistence type="predicted"/>
<protein>
    <submittedName>
        <fullName evidence="1">Uncharacterized protein</fullName>
    </submittedName>
</protein>
<dbReference type="AlphaFoldDB" id="A0A517TT32"/>
<dbReference type="EMBL" id="CP036339">
    <property type="protein sequence ID" value="QDT71537.1"/>
    <property type="molecule type" value="Genomic_DNA"/>
</dbReference>
<dbReference type="Proteomes" id="UP000317909">
    <property type="component" value="Chromosome"/>
</dbReference>
<evidence type="ECO:0000313" key="2">
    <source>
        <dbReference type="Proteomes" id="UP000317909"/>
    </source>
</evidence>
<accession>A0A517TT32</accession>
<name>A0A517TT32_9BACT</name>
<dbReference type="KEGG" id="llh:I41_06960"/>
<evidence type="ECO:0000313" key="1">
    <source>
        <dbReference type="EMBL" id="QDT71537.1"/>
    </source>
</evidence>
<sequence length="87" mass="9911">MVGVFAASSLLAIGHRFESNSYYSFTSKELIESTIDGLRGGQSDNVLKELEALNKQYAPTYENRAQYQELVNEYAKRLKDQRSNELD</sequence>